<dbReference type="PANTHER" id="PTHR34219:SF6">
    <property type="entry name" value="BLR3280 PROTEIN"/>
    <property type="match status" value="1"/>
</dbReference>
<name>A0A1D3USD1_TANFO</name>
<dbReference type="Proteomes" id="UP000182057">
    <property type="component" value="Unassembled WGS sequence"/>
</dbReference>
<gene>
    <name evidence="2" type="ORF">TFUB20_01905</name>
</gene>
<reference evidence="2 3" key="1">
    <citation type="submission" date="2016-09" db="EMBL/GenBank/DDBJ databases">
        <authorList>
            <person name="Capua I."/>
            <person name="De Benedictis P."/>
            <person name="Joannis T."/>
            <person name="Lombin L.H."/>
            <person name="Cattoli G."/>
        </authorList>
    </citation>
    <scope>NUCLEOTIDE SEQUENCE [LARGE SCALE GENOMIC DNA]</scope>
    <source>
        <strain evidence="2 3">UB20</strain>
    </source>
</reference>
<sequence length="487" mass="56664">MKKVRAFFFSVHRIFGTIVCVFFFMWFVSGLVLIYHPFPNVTDQQLRERMEPLPSSLPDVEAVLARLPEPVSNIEAVGVRQFQGQTLLTIETADSVYVRCADTLQTVMPVTRETLDTVARRWVDADPVRVDTLHKRDIWIMYSRYLSEMPICKFYYDDAEKHELYIASRTGEVLQFTTARQRFWAYIGAIPHKFYLPVLRQHTDAWVWSLTIGGIIALIAALSGLYAGIYLLYKRYKSRGKFGSPYKKYWYKWHHISGLIFGVFLVTFAFSGAMALQRIPQWVIKTHGDYRVSDTKFRGRPLPVERYALDYRLLAEAYPGLKTVEWSHFRDVPVYKVQTADLTVSIDASGTDVKELNLTDKQITQAVRHIHGEEAKLTVSLIDTYEEYYLSRSGRLPLPVYKVEVDNADRSVYYVDPATGEFRYLNRARKAKKWVFSGLHYLNIHWLVERPVLWTIAIWTLCLGGAYVSLSGIWLGIKYLRRKMKRR</sequence>
<accession>A0A1D3USD1</accession>
<keyword evidence="1" id="KW-1133">Transmembrane helix</keyword>
<organism evidence="2 3">
    <name type="scientific">Tannerella forsythia</name>
    <name type="common">Bacteroides forsythus</name>
    <dbReference type="NCBI Taxonomy" id="28112"/>
    <lineage>
        <taxon>Bacteria</taxon>
        <taxon>Pseudomonadati</taxon>
        <taxon>Bacteroidota</taxon>
        <taxon>Bacteroidia</taxon>
        <taxon>Bacteroidales</taxon>
        <taxon>Tannerellaceae</taxon>
        <taxon>Tannerella</taxon>
    </lineage>
</organism>
<dbReference type="EMBL" id="FMMM01000067">
    <property type="protein sequence ID" value="SCQ22965.1"/>
    <property type="molecule type" value="Genomic_DNA"/>
</dbReference>
<dbReference type="AlphaFoldDB" id="A0A1D3USD1"/>
<keyword evidence="1" id="KW-0812">Transmembrane</keyword>
<dbReference type="PANTHER" id="PTHR34219">
    <property type="entry name" value="IRON-REGULATED INNER MEMBRANE PROTEIN-RELATED"/>
    <property type="match status" value="1"/>
</dbReference>
<dbReference type="Pfam" id="PF03929">
    <property type="entry name" value="PepSY_TM"/>
    <property type="match status" value="1"/>
</dbReference>
<proteinExistence type="predicted"/>
<evidence type="ECO:0000313" key="3">
    <source>
        <dbReference type="Proteomes" id="UP000182057"/>
    </source>
</evidence>
<dbReference type="RefSeq" id="WP_074450030.1">
    <property type="nucleotide sequence ID" value="NZ_FMMM01000067.1"/>
</dbReference>
<feature type="transmembrane region" description="Helical" evidence="1">
    <location>
        <begin position="253"/>
        <end position="276"/>
    </location>
</feature>
<dbReference type="InterPro" id="IPR005625">
    <property type="entry name" value="PepSY-ass_TM"/>
</dbReference>
<evidence type="ECO:0000313" key="2">
    <source>
        <dbReference type="EMBL" id="SCQ22965.1"/>
    </source>
</evidence>
<keyword evidence="1" id="KW-0472">Membrane</keyword>
<feature type="transmembrane region" description="Helical" evidence="1">
    <location>
        <begin position="12"/>
        <end position="35"/>
    </location>
</feature>
<protein>
    <recommendedName>
        <fullName evidence="4">PepSY domain-containing protein</fullName>
    </recommendedName>
</protein>
<evidence type="ECO:0000256" key="1">
    <source>
        <dbReference type="SAM" id="Phobius"/>
    </source>
</evidence>
<feature type="transmembrane region" description="Helical" evidence="1">
    <location>
        <begin position="452"/>
        <end position="477"/>
    </location>
</feature>
<dbReference type="OrthoDB" id="9760788at2"/>
<evidence type="ECO:0008006" key="4">
    <source>
        <dbReference type="Google" id="ProtNLM"/>
    </source>
</evidence>
<feature type="transmembrane region" description="Helical" evidence="1">
    <location>
        <begin position="206"/>
        <end position="233"/>
    </location>
</feature>